<comment type="caution">
    <text evidence="2">The sequence shown here is derived from an EMBL/GenBank/DDBJ whole genome shotgun (WGS) entry which is preliminary data.</text>
</comment>
<name>A0A9X1X4G3_9SPHI</name>
<dbReference type="RefSeq" id="WP_245131003.1">
    <property type="nucleotide sequence ID" value="NZ_JALJEJ010000007.1"/>
</dbReference>
<reference evidence="2" key="1">
    <citation type="submission" date="2022-04" db="EMBL/GenBank/DDBJ databases">
        <title>Mucilaginibacter sp. RS28 isolated from freshwater.</title>
        <authorList>
            <person name="Ko S.-R."/>
        </authorList>
    </citation>
    <scope>NUCLEOTIDE SEQUENCE</scope>
    <source>
        <strain evidence="2">RS28</strain>
    </source>
</reference>
<dbReference type="PROSITE" id="PS51257">
    <property type="entry name" value="PROKAR_LIPOPROTEIN"/>
    <property type="match status" value="1"/>
</dbReference>
<evidence type="ECO:0000313" key="3">
    <source>
        <dbReference type="Proteomes" id="UP001139450"/>
    </source>
</evidence>
<evidence type="ECO:0000313" key="2">
    <source>
        <dbReference type="EMBL" id="MCJ8210927.1"/>
    </source>
</evidence>
<evidence type="ECO:0008006" key="4">
    <source>
        <dbReference type="Google" id="ProtNLM"/>
    </source>
</evidence>
<dbReference type="AlphaFoldDB" id="A0A9X1X4G3"/>
<feature type="signal peptide" evidence="1">
    <location>
        <begin position="1"/>
        <end position="20"/>
    </location>
</feature>
<accession>A0A9X1X4G3</accession>
<gene>
    <name evidence="2" type="ORF">MUY27_14510</name>
</gene>
<organism evidence="2 3">
    <name type="scientific">Mucilaginibacter straminoryzae</name>
    <dbReference type="NCBI Taxonomy" id="2932774"/>
    <lineage>
        <taxon>Bacteria</taxon>
        <taxon>Pseudomonadati</taxon>
        <taxon>Bacteroidota</taxon>
        <taxon>Sphingobacteriia</taxon>
        <taxon>Sphingobacteriales</taxon>
        <taxon>Sphingobacteriaceae</taxon>
        <taxon>Mucilaginibacter</taxon>
    </lineage>
</organism>
<feature type="chain" id="PRO_5040988297" description="Entericidin" evidence="1">
    <location>
        <begin position="21"/>
        <end position="64"/>
    </location>
</feature>
<dbReference type="EMBL" id="JALJEJ010000007">
    <property type="protein sequence ID" value="MCJ8210927.1"/>
    <property type="molecule type" value="Genomic_DNA"/>
</dbReference>
<keyword evidence="3" id="KW-1185">Reference proteome</keyword>
<dbReference type="Proteomes" id="UP001139450">
    <property type="component" value="Unassembled WGS sequence"/>
</dbReference>
<sequence>MKKLIIAAAVILTASFTACTKDNSVQPTMVKAKTLADDNAKQDIGQADGAKQDIGQADGGVAAN</sequence>
<evidence type="ECO:0000256" key="1">
    <source>
        <dbReference type="SAM" id="SignalP"/>
    </source>
</evidence>
<keyword evidence="1" id="KW-0732">Signal</keyword>
<proteinExistence type="predicted"/>
<protein>
    <recommendedName>
        <fullName evidence="4">Entericidin</fullName>
    </recommendedName>
</protein>